<dbReference type="eggNOG" id="COG2207">
    <property type="taxonomic scope" value="Bacteria"/>
</dbReference>
<protein>
    <submittedName>
        <fullName evidence="8">Two component transcriptional regulator, AraC family</fullName>
    </submittedName>
</protein>
<feature type="modified residue" description="4-aspartylphosphate" evidence="5">
    <location>
        <position position="52"/>
    </location>
</feature>
<dbReference type="PROSITE" id="PS50110">
    <property type="entry name" value="RESPONSE_REGULATORY"/>
    <property type="match status" value="1"/>
</dbReference>
<evidence type="ECO:0000313" key="8">
    <source>
        <dbReference type="EMBL" id="ADN14369.1"/>
    </source>
</evidence>
<keyword evidence="9" id="KW-1185">Reference proteome</keyword>
<dbReference type="GO" id="GO:0000156">
    <property type="term" value="F:phosphorelay response regulator activity"/>
    <property type="evidence" value="ECO:0007669"/>
    <property type="project" value="TreeGrafter"/>
</dbReference>
<dbReference type="Gene3D" id="3.40.50.2300">
    <property type="match status" value="1"/>
</dbReference>
<dbReference type="InterPro" id="IPR011006">
    <property type="entry name" value="CheY-like_superfamily"/>
</dbReference>
<accession>E0UFY6</accession>
<reference evidence="9" key="1">
    <citation type="journal article" date="2011" name="MBio">
        <title>Novel metabolic attributes of the genus Cyanothece, comprising a group of unicellular nitrogen-fixing Cyanobacteria.</title>
        <authorList>
            <person name="Bandyopadhyay A."/>
            <person name="Elvitigala T."/>
            <person name="Welsh E."/>
            <person name="Stockel J."/>
            <person name="Liberton M."/>
            <person name="Min H."/>
            <person name="Sherman L.A."/>
            <person name="Pakrasi H.B."/>
        </authorList>
    </citation>
    <scope>NUCLEOTIDE SEQUENCE [LARGE SCALE GENOMIC DNA]</scope>
    <source>
        <strain evidence="9">PCC 7822</strain>
    </source>
</reference>
<dbReference type="GO" id="GO:0003700">
    <property type="term" value="F:DNA-binding transcription factor activity"/>
    <property type="evidence" value="ECO:0007669"/>
    <property type="project" value="InterPro"/>
</dbReference>
<keyword evidence="1 5" id="KW-0597">Phosphoprotein</keyword>
<evidence type="ECO:0000259" key="7">
    <source>
        <dbReference type="PROSITE" id="PS50110"/>
    </source>
</evidence>
<evidence type="ECO:0000259" key="6">
    <source>
        <dbReference type="PROSITE" id="PS01124"/>
    </source>
</evidence>
<keyword evidence="3" id="KW-0238">DNA-binding</keyword>
<dbReference type="InterPro" id="IPR009057">
    <property type="entry name" value="Homeodomain-like_sf"/>
</dbReference>
<dbReference type="GO" id="GO:0032993">
    <property type="term" value="C:protein-DNA complex"/>
    <property type="evidence" value="ECO:0007669"/>
    <property type="project" value="TreeGrafter"/>
</dbReference>
<dbReference type="SUPFAM" id="SSF46689">
    <property type="entry name" value="Homeodomain-like"/>
    <property type="match status" value="2"/>
</dbReference>
<evidence type="ECO:0000313" key="9">
    <source>
        <dbReference type="Proteomes" id="UP000008206"/>
    </source>
</evidence>
<evidence type="ECO:0000256" key="3">
    <source>
        <dbReference type="ARBA" id="ARBA00023125"/>
    </source>
</evidence>
<dbReference type="InterPro" id="IPR018060">
    <property type="entry name" value="HTH_AraC"/>
</dbReference>
<dbReference type="Proteomes" id="UP000008206">
    <property type="component" value="Chromosome"/>
</dbReference>
<dbReference type="PROSITE" id="PS00041">
    <property type="entry name" value="HTH_ARAC_FAMILY_1"/>
    <property type="match status" value="1"/>
</dbReference>
<dbReference type="HOGENOM" id="CLU_000445_5_1_3"/>
<dbReference type="GO" id="GO:0005829">
    <property type="term" value="C:cytosol"/>
    <property type="evidence" value="ECO:0007669"/>
    <property type="project" value="TreeGrafter"/>
</dbReference>
<dbReference type="STRING" id="497965.Cyan7822_2394"/>
<evidence type="ECO:0000256" key="1">
    <source>
        <dbReference type="ARBA" id="ARBA00022553"/>
    </source>
</evidence>
<dbReference type="InterPro" id="IPR018062">
    <property type="entry name" value="HTH_AraC-typ_CS"/>
</dbReference>
<dbReference type="PROSITE" id="PS01124">
    <property type="entry name" value="HTH_ARAC_FAMILY_2"/>
    <property type="match status" value="1"/>
</dbReference>
<dbReference type="eggNOG" id="COG0745">
    <property type="taxonomic scope" value="Bacteria"/>
</dbReference>
<evidence type="ECO:0000256" key="2">
    <source>
        <dbReference type="ARBA" id="ARBA00023015"/>
    </source>
</evidence>
<dbReference type="SMART" id="SM00448">
    <property type="entry name" value="REC"/>
    <property type="match status" value="1"/>
</dbReference>
<dbReference type="PRINTS" id="PR00032">
    <property type="entry name" value="HTHARAC"/>
</dbReference>
<name>E0UFY6_GLOV7</name>
<sequence>MTRILLIEDDDLNCTLLQECLESEGFHIISAENGLQGLQQARQHLPDLILCDIMMPELDGYSVLLQLRQDPITAFIPFIFLTAKTTKAEQRRGMELGADDYLTKPLTAEEVIAAVEARLERKAMLERCYFAKCHNILDPISTQNPQDQEPESIFPARSIFHEVFDFIEANYNREITLSEVAQAVGYSPAYLTNRLKRETGRTVNRWIIERRMVEACALLRNTNWSVEQIATTVGYLNVSYFFRQFRQYKGTTPKAWREKEMQSAY</sequence>
<dbReference type="PANTHER" id="PTHR48111">
    <property type="entry name" value="REGULATOR OF RPOS"/>
    <property type="match status" value="1"/>
</dbReference>
<dbReference type="Pfam" id="PF00072">
    <property type="entry name" value="Response_reg"/>
    <property type="match status" value="1"/>
</dbReference>
<feature type="domain" description="Response regulatory" evidence="7">
    <location>
        <begin position="3"/>
        <end position="119"/>
    </location>
</feature>
<feature type="domain" description="HTH araC/xylS-type" evidence="6">
    <location>
        <begin position="161"/>
        <end position="259"/>
    </location>
</feature>
<evidence type="ECO:0000256" key="5">
    <source>
        <dbReference type="PROSITE-ProRule" id="PRU00169"/>
    </source>
</evidence>
<keyword evidence="2" id="KW-0805">Transcription regulation</keyword>
<dbReference type="EMBL" id="CP002198">
    <property type="protein sequence ID" value="ADN14369.1"/>
    <property type="molecule type" value="Genomic_DNA"/>
</dbReference>
<evidence type="ECO:0000256" key="4">
    <source>
        <dbReference type="ARBA" id="ARBA00023163"/>
    </source>
</evidence>
<organism evidence="8 9">
    <name type="scientific">Gloeothece verrucosa (strain PCC 7822)</name>
    <name type="common">Cyanothece sp. (strain PCC 7822)</name>
    <dbReference type="NCBI Taxonomy" id="497965"/>
    <lineage>
        <taxon>Bacteria</taxon>
        <taxon>Bacillati</taxon>
        <taxon>Cyanobacteriota</taxon>
        <taxon>Cyanophyceae</taxon>
        <taxon>Oscillatoriophycideae</taxon>
        <taxon>Chroococcales</taxon>
        <taxon>Aphanothecaceae</taxon>
        <taxon>Gloeothece</taxon>
        <taxon>Gloeothece verrucosa</taxon>
    </lineage>
</organism>
<dbReference type="PANTHER" id="PTHR48111:SF4">
    <property type="entry name" value="DNA-BINDING DUAL TRANSCRIPTIONAL REGULATOR OMPR"/>
    <property type="match status" value="1"/>
</dbReference>
<proteinExistence type="predicted"/>
<dbReference type="InterPro" id="IPR001789">
    <property type="entry name" value="Sig_transdc_resp-reg_receiver"/>
</dbReference>
<dbReference type="GO" id="GO:0000976">
    <property type="term" value="F:transcription cis-regulatory region binding"/>
    <property type="evidence" value="ECO:0007669"/>
    <property type="project" value="TreeGrafter"/>
</dbReference>
<dbReference type="InterPro" id="IPR020449">
    <property type="entry name" value="Tscrpt_reg_AraC-type_HTH"/>
</dbReference>
<gene>
    <name evidence="8" type="ordered locus">Cyan7822_2394</name>
</gene>
<dbReference type="SUPFAM" id="SSF52172">
    <property type="entry name" value="CheY-like"/>
    <property type="match status" value="1"/>
</dbReference>
<dbReference type="KEGG" id="cyj:Cyan7822_2394"/>
<dbReference type="SMART" id="SM00342">
    <property type="entry name" value="HTH_ARAC"/>
    <property type="match status" value="1"/>
</dbReference>
<dbReference type="InterPro" id="IPR039420">
    <property type="entry name" value="WalR-like"/>
</dbReference>
<dbReference type="Pfam" id="PF12833">
    <property type="entry name" value="HTH_18"/>
    <property type="match status" value="1"/>
</dbReference>
<dbReference type="AlphaFoldDB" id="E0UFY6"/>
<dbReference type="OrthoDB" id="508510at2"/>
<dbReference type="RefSeq" id="WP_013322474.1">
    <property type="nucleotide sequence ID" value="NC_014501.1"/>
</dbReference>
<dbReference type="Gene3D" id="1.10.10.60">
    <property type="entry name" value="Homeodomain-like"/>
    <property type="match status" value="2"/>
</dbReference>
<dbReference type="CDD" id="cd17574">
    <property type="entry name" value="REC_OmpR"/>
    <property type="match status" value="1"/>
</dbReference>
<keyword evidence="4" id="KW-0804">Transcription</keyword>